<reference evidence="2 3" key="1">
    <citation type="submission" date="2018-03" db="EMBL/GenBank/DDBJ databases">
        <title>Genome sequence of Clostridium liquoris DSM 100320.</title>
        <authorList>
            <person name="Poehlein A."/>
            <person name="Daniel R."/>
        </authorList>
    </citation>
    <scope>NUCLEOTIDE SEQUENCE [LARGE SCALE GENOMIC DNA]</scope>
    <source>
        <strain evidence="2 3">DSM 100320</strain>
    </source>
</reference>
<dbReference type="InterPro" id="IPR003379">
    <property type="entry name" value="Carboxylase_cons_dom"/>
</dbReference>
<feature type="domain" description="Pyruvate carboxyltransferase" evidence="1">
    <location>
        <begin position="4"/>
        <end position="264"/>
    </location>
</feature>
<dbReference type="GO" id="GO:0006094">
    <property type="term" value="P:gluconeogenesis"/>
    <property type="evidence" value="ECO:0007669"/>
    <property type="project" value="TreeGrafter"/>
</dbReference>
<dbReference type="Gene3D" id="3.20.20.70">
    <property type="entry name" value="Aldolase class I"/>
    <property type="match status" value="1"/>
</dbReference>
<dbReference type="PROSITE" id="PS50991">
    <property type="entry name" value="PYR_CT"/>
    <property type="match status" value="1"/>
</dbReference>
<dbReference type="Pfam" id="PF00682">
    <property type="entry name" value="HMGL-like"/>
    <property type="match status" value="1"/>
</dbReference>
<organism evidence="2 3">
    <name type="scientific">Clostridium liquoris</name>
    <dbReference type="NCBI Taxonomy" id="1289519"/>
    <lineage>
        <taxon>Bacteria</taxon>
        <taxon>Bacillati</taxon>
        <taxon>Bacillota</taxon>
        <taxon>Clostridia</taxon>
        <taxon>Eubacteriales</taxon>
        <taxon>Clostridiaceae</taxon>
        <taxon>Clostridium</taxon>
    </lineage>
</organism>
<dbReference type="RefSeq" id="WP_106064701.1">
    <property type="nucleotide sequence ID" value="NZ_PVXO01000071.1"/>
</dbReference>
<dbReference type="InterPro" id="IPR000891">
    <property type="entry name" value="PYR_CT"/>
</dbReference>
<evidence type="ECO:0000313" key="2">
    <source>
        <dbReference type="EMBL" id="PRR76939.1"/>
    </source>
</evidence>
<comment type="caution">
    <text evidence="2">The sequence shown here is derived from an EMBL/GenBank/DDBJ whole genome shotgun (WGS) entry which is preliminary data.</text>
</comment>
<dbReference type="GO" id="GO:0047154">
    <property type="term" value="F:methylmalonyl-CoA carboxytransferase activity"/>
    <property type="evidence" value="ECO:0007669"/>
    <property type="project" value="UniProtKB-EC"/>
</dbReference>
<dbReference type="OrthoDB" id="9807469at2"/>
<dbReference type="EC" id="2.1.3.1" evidence="2"/>
<dbReference type="NCBIfam" id="NF006761">
    <property type="entry name" value="PRK09282.1"/>
    <property type="match status" value="1"/>
</dbReference>
<gene>
    <name evidence="2" type="ORF">CLLI_26760</name>
</gene>
<evidence type="ECO:0000313" key="3">
    <source>
        <dbReference type="Proteomes" id="UP000239706"/>
    </source>
</evidence>
<dbReference type="PANTHER" id="PTHR43778:SF2">
    <property type="entry name" value="PYRUVATE CARBOXYLASE, MITOCHONDRIAL"/>
    <property type="match status" value="1"/>
</dbReference>
<dbReference type="EMBL" id="PVXO01000071">
    <property type="protein sequence ID" value="PRR76939.1"/>
    <property type="molecule type" value="Genomic_DNA"/>
</dbReference>
<keyword evidence="2" id="KW-0808">Transferase</keyword>
<keyword evidence="3" id="KW-1185">Reference proteome</keyword>
<dbReference type="InterPro" id="IPR013785">
    <property type="entry name" value="Aldolase_TIM"/>
</dbReference>
<dbReference type="GO" id="GO:0004736">
    <property type="term" value="F:pyruvate carboxylase activity"/>
    <property type="evidence" value="ECO:0007669"/>
    <property type="project" value="TreeGrafter"/>
</dbReference>
<dbReference type="Proteomes" id="UP000239706">
    <property type="component" value="Unassembled WGS sequence"/>
</dbReference>
<accession>A0A2T0B0C0</accession>
<dbReference type="Pfam" id="PF02436">
    <property type="entry name" value="PYC_OADA"/>
    <property type="match status" value="1"/>
</dbReference>
<dbReference type="AlphaFoldDB" id="A0A2T0B0C0"/>
<dbReference type="SUPFAM" id="SSF89000">
    <property type="entry name" value="post-HMGL domain-like"/>
    <property type="match status" value="1"/>
</dbReference>
<dbReference type="InterPro" id="IPR055268">
    <property type="entry name" value="PCB-like"/>
</dbReference>
<proteinExistence type="predicted"/>
<sequence length="462" mass="52241">MKDIHITETVLRDANQSLIATRLSFDEFAPILHKLDEAHYYSLECWGGATFDSCIRYLNEDPWDRLKKIKSVVKKTPLQMLLRGQNILGYKHYPDDVVREFIKMAVYYGIDIIRIFDALNDFRNIEVAIDETKKQGAHAQGTIVYTVSPIHNVENYINLSKKLENMGADSICIKDMAGLIMPDIAYSLIKSLKETVKIPIYLHSHSTNGLAEMSYLKAAEAGVDGIDCSISAFGGGTAQPPTESIHYALTNYGFNTNLDGNKLKEINDFFKPIREDFIKKGILNAKVLSPQPEALIYQIPGGMLSNMISQLKEQNSLNKLEEVLNEVPKVREDLGYPPLVTPMSQMVGTQATINILTGERYKMILKEVKAYLRGEYGKAPGKINEDLLKKVLGEEKPITTRYADTLEPAFEKTKEKLKNLTIRNEDVLTYLLFPEIAEEFLRKKKNHPSADELREKSKSSVI</sequence>
<dbReference type="GO" id="GO:0005737">
    <property type="term" value="C:cytoplasm"/>
    <property type="evidence" value="ECO:0007669"/>
    <property type="project" value="TreeGrafter"/>
</dbReference>
<evidence type="ECO:0000259" key="1">
    <source>
        <dbReference type="PROSITE" id="PS50991"/>
    </source>
</evidence>
<name>A0A2T0B0C0_9CLOT</name>
<dbReference type="CDD" id="cd07937">
    <property type="entry name" value="DRE_TIM_PC_TC_5S"/>
    <property type="match status" value="1"/>
</dbReference>
<protein>
    <submittedName>
        <fullName evidence="2">Methylmalonyl-CoA carboxyltransferase 5S subunit</fullName>
        <ecNumber evidence="2">2.1.3.1</ecNumber>
    </submittedName>
</protein>
<dbReference type="PANTHER" id="PTHR43778">
    <property type="entry name" value="PYRUVATE CARBOXYLASE"/>
    <property type="match status" value="1"/>
</dbReference>
<dbReference type="SUPFAM" id="SSF51569">
    <property type="entry name" value="Aldolase"/>
    <property type="match status" value="1"/>
</dbReference>